<keyword evidence="1" id="KW-1133">Transmembrane helix</keyword>
<dbReference type="InterPro" id="IPR010331">
    <property type="entry name" value="ExoD"/>
</dbReference>
<evidence type="ECO:0000313" key="3">
    <source>
        <dbReference type="Proteomes" id="UP001269375"/>
    </source>
</evidence>
<evidence type="ECO:0000313" key="2">
    <source>
        <dbReference type="EMBL" id="MDR5896719.1"/>
    </source>
</evidence>
<organism evidence="2 3">
    <name type="scientific">Larsenimonas suaedae</name>
    <dbReference type="NCBI Taxonomy" id="1851019"/>
    <lineage>
        <taxon>Bacteria</taxon>
        <taxon>Pseudomonadati</taxon>
        <taxon>Pseudomonadota</taxon>
        <taxon>Gammaproteobacteria</taxon>
        <taxon>Oceanospirillales</taxon>
        <taxon>Halomonadaceae</taxon>
        <taxon>Larsenimonas</taxon>
    </lineage>
</organism>
<evidence type="ECO:0000256" key="1">
    <source>
        <dbReference type="SAM" id="Phobius"/>
    </source>
</evidence>
<gene>
    <name evidence="2" type="ORF">QC825_11600</name>
</gene>
<comment type="caution">
    <text evidence="2">The sequence shown here is derived from an EMBL/GenBank/DDBJ whole genome shotgun (WGS) entry which is preliminary data.</text>
</comment>
<keyword evidence="1" id="KW-0812">Transmembrane</keyword>
<dbReference type="EMBL" id="JARWAO010000006">
    <property type="protein sequence ID" value="MDR5896719.1"/>
    <property type="molecule type" value="Genomic_DNA"/>
</dbReference>
<dbReference type="Proteomes" id="UP001269375">
    <property type="component" value="Unassembled WGS sequence"/>
</dbReference>
<feature type="transmembrane region" description="Helical" evidence="1">
    <location>
        <begin position="54"/>
        <end position="75"/>
    </location>
</feature>
<proteinExistence type="predicted"/>
<reference evidence="2 3" key="1">
    <citation type="submission" date="2023-04" db="EMBL/GenBank/DDBJ databases">
        <title>A long-awaited taxogenomic arrangement of the family Halomonadaceae.</title>
        <authorList>
            <person name="De La Haba R."/>
            <person name="Chuvochina M."/>
            <person name="Wittouck S."/>
            <person name="Arahal D.R."/>
            <person name="Sanchez-Porro C."/>
            <person name="Hugenholtz P."/>
            <person name="Ventosa A."/>
        </authorList>
    </citation>
    <scope>NUCLEOTIDE SEQUENCE [LARGE SCALE GENOMIC DNA]</scope>
    <source>
        <strain evidence="2 3">DSM 22428</strain>
    </source>
</reference>
<feature type="transmembrane region" description="Helical" evidence="1">
    <location>
        <begin position="146"/>
        <end position="166"/>
    </location>
</feature>
<keyword evidence="1" id="KW-0472">Membrane</keyword>
<sequence length="191" mass="20237">MAQRIELTGLLETLDDNVEGDETSLGDILEIFEGRGFGPLITIPALIAWLPTGAVPGIPSCCGIFIALMAIQLAMGKKSPWLPTRLKERSISRETLQKTIKKIKPFTRKVDKLLKPRCQWAASTGVLRVLAVFIALLGAAMIPLELLPFAAAVPGFTLTLIGLGIVAQDGVAILGGLAVALGGSVWIATLI</sequence>
<protein>
    <submittedName>
        <fullName evidence="2">Exopolysaccharide biosynthesis protein</fullName>
    </submittedName>
</protein>
<name>A0ABU1GXE5_9GAMM</name>
<keyword evidence="3" id="KW-1185">Reference proteome</keyword>
<dbReference type="PANTHER" id="PTHR41795:SF1">
    <property type="entry name" value="EXOPOLYSACCHARIDE SYNTHESIS PROTEIN"/>
    <property type="match status" value="1"/>
</dbReference>
<feature type="transmembrane region" description="Helical" evidence="1">
    <location>
        <begin position="171"/>
        <end position="189"/>
    </location>
</feature>
<dbReference type="Pfam" id="PF06055">
    <property type="entry name" value="ExoD"/>
    <property type="match status" value="1"/>
</dbReference>
<dbReference type="RefSeq" id="WP_251590185.1">
    <property type="nucleotide sequence ID" value="NZ_JAMLJI010000001.1"/>
</dbReference>
<dbReference type="PANTHER" id="PTHR41795">
    <property type="entry name" value="EXOPOLYSACCHARIDE SYNTHESIS PROTEIN"/>
    <property type="match status" value="1"/>
</dbReference>
<feature type="transmembrane region" description="Helical" evidence="1">
    <location>
        <begin position="118"/>
        <end position="140"/>
    </location>
</feature>
<dbReference type="PIRSF" id="PIRSF033239">
    <property type="entry name" value="ExoD"/>
    <property type="match status" value="1"/>
</dbReference>
<accession>A0ABU1GXE5</accession>